<feature type="domain" description="PPM-type phosphatase" evidence="1">
    <location>
        <begin position="336"/>
        <end position="589"/>
    </location>
</feature>
<sequence length="590" mass="63587">MRRCGACGKENRESANFCWNCATPLPVFQTKNSDQQWLEQSLTSTPDHATHNDITAPLNGPEVATLSRDAQEGMMHDENPPTRRLFAGRYELAADAAPGSVTALDTNPWRRCWACGSGGNDEGESYCMDCGAALEQRSYPAYLSQDGNLSGAALIPNLPTNLPHDLLPELIDQVHEGEETLTVLNESGRGAITPPIDEILALGVGASLAQLLVALHAEGLALGKLNPANLEALAAGKTRLRDAPGLRRVVVEEQSAAFQSDLSDLAELLEQLTATPRTTQRLDEDEAVVATDAESGSLMSVLREVRTGSLATATALYDRLQSIVDERTRPASLRQIVGAHTDVGIVRDHNEDSYLTLQLGLNNNNQAQGWGIYIVSDGMGGHAAGEVASSLAIRSAAELLISAYMATAVRPDTTYDEAQARTLVRQAIQQANEAIIAEGRSQGNDMGATITMALVSGDRAIIGNVGDSRTYLYRDGKLRRISKDHSLVMRLVELGQISDDEIYTHPQRNAVLRSLGDKSNVEVDIFSERLRPGDAILLCSDGQWEMTRDVEIERILSREANPQATCEALIAAANQAGGEDNIASVLVRFA</sequence>
<dbReference type="eggNOG" id="COG0631">
    <property type="taxonomic scope" value="Bacteria"/>
</dbReference>
<dbReference type="InterPro" id="IPR001932">
    <property type="entry name" value="PPM-type_phosphatase-like_dom"/>
</dbReference>
<evidence type="ECO:0000313" key="2">
    <source>
        <dbReference type="EMBL" id="EFO79550.1"/>
    </source>
</evidence>
<dbReference type="Pfam" id="PF13672">
    <property type="entry name" value="PP2C_2"/>
    <property type="match status" value="1"/>
</dbReference>
<dbReference type="SMART" id="SM00332">
    <property type="entry name" value="PP2Cc"/>
    <property type="match status" value="1"/>
</dbReference>
<accession>E1IH75</accession>
<dbReference type="HOGENOM" id="CLU_474658_0_0_0"/>
<dbReference type="AlphaFoldDB" id="E1IH75"/>
<dbReference type="PROSITE" id="PS51746">
    <property type="entry name" value="PPM_2"/>
    <property type="match status" value="1"/>
</dbReference>
<protein>
    <submittedName>
        <fullName evidence="2">Protein phosphatase 2C-like protein</fullName>
    </submittedName>
</protein>
<dbReference type="NCBIfam" id="NF033484">
    <property type="entry name" value="Stp1_PP2C_phos"/>
    <property type="match status" value="1"/>
</dbReference>
<proteinExistence type="predicted"/>
<gene>
    <name evidence="2" type="ORF">OSCT_2676</name>
</gene>
<dbReference type="EMBL" id="ADVR01000112">
    <property type="protein sequence ID" value="EFO79550.1"/>
    <property type="molecule type" value="Genomic_DNA"/>
</dbReference>
<dbReference type="CDD" id="cd00143">
    <property type="entry name" value="PP2Cc"/>
    <property type="match status" value="1"/>
</dbReference>
<dbReference type="Proteomes" id="UP000054010">
    <property type="component" value="Unassembled WGS sequence"/>
</dbReference>
<dbReference type="InterPro" id="IPR036457">
    <property type="entry name" value="PPM-type-like_dom_sf"/>
</dbReference>
<comment type="caution">
    <text evidence="2">The sequence shown here is derived from an EMBL/GenBank/DDBJ whole genome shotgun (WGS) entry which is preliminary data.</text>
</comment>
<dbReference type="OrthoDB" id="152713at2"/>
<evidence type="ECO:0000313" key="3">
    <source>
        <dbReference type="Proteomes" id="UP000054010"/>
    </source>
</evidence>
<name>E1IH75_9CHLR</name>
<dbReference type="InterPro" id="IPR015655">
    <property type="entry name" value="PP2C"/>
</dbReference>
<reference evidence="2 3" key="1">
    <citation type="journal article" date="2011" name="J. Bacteriol.">
        <title>Draft genome sequence of the anoxygenic filamentous phototrophic bacterium Oscillochloris trichoides subsp. DG-6.</title>
        <authorList>
            <person name="Kuznetsov B.B."/>
            <person name="Ivanovsky R.N."/>
            <person name="Keppen O.I."/>
            <person name="Sukhacheva M.V."/>
            <person name="Bumazhkin B.K."/>
            <person name="Patutina E.O."/>
            <person name="Beletsky A.V."/>
            <person name="Mardanov A.V."/>
            <person name="Baslerov R.V."/>
            <person name="Panteleeva A.N."/>
            <person name="Kolganova T.V."/>
            <person name="Ravin N.V."/>
            <person name="Skryabin K.G."/>
        </authorList>
    </citation>
    <scope>NUCLEOTIDE SEQUENCE [LARGE SCALE GENOMIC DNA]</scope>
    <source>
        <strain evidence="2 3">DG-6</strain>
    </source>
</reference>
<dbReference type="SUPFAM" id="SSF81606">
    <property type="entry name" value="PP2C-like"/>
    <property type="match status" value="1"/>
</dbReference>
<dbReference type="SMART" id="SM00331">
    <property type="entry name" value="PP2C_SIG"/>
    <property type="match status" value="1"/>
</dbReference>
<keyword evidence="3" id="KW-1185">Reference proteome</keyword>
<dbReference type="PANTHER" id="PTHR47992">
    <property type="entry name" value="PROTEIN PHOSPHATASE"/>
    <property type="match status" value="1"/>
</dbReference>
<evidence type="ECO:0000259" key="1">
    <source>
        <dbReference type="PROSITE" id="PS51746"/>
    </source>
</evidence>
<dbReference type="STRING" id="765420.OSCT_2676"/>
<organism evidence="2 3">
    <name type="scientific">Oscillochloris trichoides DG-6</name>
    <dbReference type="NCBI Taxonomy" id="765420"/>
    <lineage>
        <taxon>Bacteria</taxon>
        <taxon>Bacillati</taxon>
        <taxon>Chloroflexota</taxon>
        <taxon>Chloroflexia</taxon>
        <taxon>Chloroflexales</taxon>
        <taxon>Chloroflexineae</taxon>
        <taxon>Oscillochloridaceae</taxon>
        <taxon>Oscillochloris</taxon>
    </lineage>
</organism>
<dbReference type="Gene3D" id="3.60.40.10">
    <property type="entry name" value="PPM-type phosphatase domain"/>
    <property type="match status" value="1"/>
</dbReference>
<dbReference type="GO" id="GO:0004722">
    <property type="term" value="F:protein serine/threonine phosphatase activity"/>
    <property type="evidence" value="ECO:0007669"/>
    <property type="project" value="InterPro"/>
</dbReference>